<gene>
    <name evidence="3" type="primary">LOC117574928</name>
</gene>
<feature type="compositionally biased region" description="Basic and acidic residues" evidence="1">
    <location>
        <begin position="506"/>
        <end position="519"/>
    </location>
</feature>
<feature type="compositionally biased region" description="Polar residues" evidence="1">
    <location>
        <begin position="477"/>
        <end position="487"/>
    </location>
</feature>
<reference evidence="3" key="1">
    <citation type="submission" date="2025-08" db="UniProtKB">
        <authorList>
            <consortium name="RefSeq"/>
        </authorList>
    </citation>
    <scope>IDENTIFICATION</scope>
    <source>
        <strain evidence="3">15112-1751.03</strain>
        <tissue evidence="3">Whole Adult</tissue>
    </source>
</reference>
<feature type="compositionally biased region" description="Low complexity" evidence="1">
    <location>
        <begin position="80"/>
        <end position="91"/>
    </location>
</feature>
<dbReference type="RefSeq" id="XP_034114870.1">
    <property type="nucleotide sequence ID" value="XM_034258979.2"/>
</dbReference>
<sequence>MLSKMAQSNNVGAGGAGPAVGGRRVPLSLSSGTGSSSSVSRLQQAASGSNGRSNSPNMNNKKNEQAANGPFVSIKKVKEQQSSSSSNSSSLKESKEKKNQNGVSKSTNGNQKSSQNGGSSNVAVSKEQQKKEKEKHAEKPKETKEEAKPIVAVKETESEVKVAATPTAESAVDAKKNKEPVAAAEIIELDDEPEVMVVPEPTTPTSERKSSRKTSNQQKTPTKAEQIEALPQEQKKEPETVEIVAANLAEAVADVEMETLAVEASPIRSEPVSQPAATSTPGRNLFGFRSNSKQTKEVELAAQPSSSPAGTPARTFAQISGRRSIRPETALTPGKLGNYRCINTSELDTSNCTNTSMNATVGSEIPNSSSFSFSFFGRGRKRERTPPPLAGSQSTTDLARDIEMSPPKRARFELFSMNLASPFSMLRSRFSKATINSPSTRLRLDDTPPAGEEEEAENGGEVQNVSGIVIQEEEQQLNKSTASNEVTVAQEAGLETPKKGGSPVKEAAEDNNKDVELNNKDVVGDDLVANVPAAEVEGSTTEVEGANRSRCAIM</sequence>
<feature type="compositionally biased region" description="Low complexity" evidence="1">
    <location>
        <begin position="21"/>
        <end position="47"/>
    </location>
</feature>
<accession>A0A6P8XU64</accession>
<dbReference type="OrthoDB" id="8048461at2759"/>
<evidence type="ECO:0000256" key="1">
    <source>
        <dbReference type="SAM" id="MobiDB-lite"/>
    </source>
</evidence>
<feature type="compositionally biased region" description="Polar residues" evidence="1">
    <location>
        <begin position="1"/>
        <end position="10"/>
    </location>
</feature>
<keyword evidence="2" id="KW-1185">Reference proteome</keyword>
<feature type="region of interest" description="Disordered" evidence="1">
    <location>
        <begin position="1"/>
        <end position="238"/>
    </location>
</feature>
<evidence type="ECO:0000313" key="2">
    <source>
        <dbReference type="Proteomes" id="UP000515160"/>
    </source>
</evidence>
<dbReference type="Proteomes" id="UP000515160">
    <property type="component" value="Chromosome 2R"/>
</dbReference>
<keyword evidence="3" id="KW-0378">Hydrolase</keyword>
<evidence type="ECO:0000313" key="3">
    <source>
        <dbReference type="RefSeq" id="XP_034114870.1"/>
    </source>
</evidence>
<organism evidence="2 3">
    <name type="scientific">Drosophila albomicans</name>
    <name type="common">Fruit fly</name>
    <dbReference type="NCBI Taxonomy" id="7291"/>
    <lineage>
        <taxon>Eukaryota</taxon>
        <taxon>Metazoa</taxon>
        <taxon>Ecdysozoa</taxon>
        <taxon>Arthropoda</taxon>
        <taxon>Hexapoda</taxon>
        <taxon>Insecta</taxon>
        <taxon>Pterygota</taxon>
        <taxon>Neoptera</taxon>
        <taxon>Endopterygota</taxon>
        <taxon>Diptera</taxon>
        <taxon>Brachycera</taxon>
        <taxon>Muscomorpha</taxon>
        <taxon>Ephydroidea</taxon>
        <taxon>Drosophilidae</taxon>
        <taxon>Drosophila</taxon>
    </lineage>
</organism>
<feature type="compositionally biased region" description="Polar residues" evidence="1">
    <location>
        <begin position="271"/>
        <end position="282"/>
    </location>
</feature>
<feature type="compositionally biased region" description="Polar residues" evidence="1">
    <location>
        <begin position="213"/>
        <end position="223"/>
    </location>
</feature>
<feature type="compositionally biased region" description="Polar residues" evidence="1">
    <location>
        <begin position="48"/>
        <end position="60"/>
    </location>
</feature>
<dbReference type="GeneID" id="117574928"/>
<feature type="region of interest" description="Disordered" evidence="1">
    <location>
        <begin position="264"/>
        <end position="288"/>
    </location>
</feature>
<name>A0A6P8XU64_DROAB</name>
<keyword evidence="3" id="KW-0645">Protease</keyword>
<feature type="compositionally biased region" description="Basic and acidic residues" evidence="1">
    <location>
        <begin position="127"/>
        <end position="160"/>
    </location>
</feature>
<dbReference type="GO" id="GO:0008233">
    <property type="term" value="F:peptidase activity"/>
    <property type="evidence" value="ECO:0007669"/>
    <property type="project" value="UniProtKB-KW"/>
</dbReference>
<feature type="compositionally biased region" description="Low complexity" evidence="1">
    <location>
        <begin position="100"/>
        <end position="121"/>
    </location>
</feature>
<dbReference type="AlphaFoldDB" id="A0A6P8XU64"/>
<proteinExistence type="predicted"/>
<protein>
    <submittedName>
        <fullName evidence="3">Immunoglobulin A1 protease autotransporter</fullName>
    </submittedName>
</protein>
<dbReference type="GO" id="GO:0006508">
    <property type="term" value="P:proteolysis"/>
    <property type="evidence" value="ECO:0007669"/>
    <property type="project" value="UniProtKB-KW"/>
</dbReference>
<feature type="region of interest" description="Disordered" evidence="1">
    <location>
        <begin position="437"/>
        <end position="519"/>
    </location>
</feature>
<feature type="compositionally biased region" description="Low complexity" evidence="1">
    <location>
        <begin position="195"/>
        <end position="205"/>
    </location>
</feature>